<sequence length="260" mass="28582">MRARRLRRALACVACVAACVTVVGASSDALKDVTERVGAPNSSPKRSSERYVLQTTRGDLTLALYDDEEENVAPLTIAHVREMLKLGMYATNHVFRIDKGFVAQIADVKGGRRAAMNTAQTRLAEKTVKGEFKNQPKHSRGRLSMARWDDPDSATSSFSVLLGDAPHLDGKYAVFGEVVGEESEATLRRLEAMETKREGIFVMPKERVEILATYVVEGGQCGGDEPENGDCRDELRTCTERADSLAKELHEIRSARLPGN</sequence>
<dbReference type="Gene3D" id="2.40.100.10">
    <property type="entry name" value="Cyclophilin-like"/>
    <property type="match status" value="1"/>
</dbReference>
<evidence type="ECO:0000259" key="2">
    <source>
        <dbReference type="PROSITE" id="PS50072"/>
    </source>
</evidence>
<dbReference type="eggNOG" id="KOG0884">
    <property type="taxonomic scope" value="Eukaryota"/>
</dbReference>
<evidence type="ECO:0000256" key="1">
    <source>
        <dbReference type="SAM" id="SignalP"/>
    </source>
</evidence>
<proteinExistence type="predicted"/>
<organism evidence="3">
    <name type="scientific">Ostreococcus tauri</name>
    <name type="common">Marine green alga</name>
    <dbReference type="NCBI Taxonomy" id="70448"/>
    <lineage>
        <taxon>Eukaryota</taxon>
        <taxon>Viridiplantae</taxon>
        <taxon>Chlorophyta</taxon>
        <taxon>Mamiellophyceae</taxon>
        <taxon>Mamiellales</taxon>
        <taxon>Bathycoccaceae</taxon>
        <taxon>Ostreococcus</taxon>
    </lineage>
</organism>
<dbReference type="PANTHER" id="PTHR47511:SF1">
    <property type="entry name" value="PEPTIDYL-PROLYL CIS-TRANS ISOMERASE CYP23"/>
    <property type="match status" value="1"/>
</dbReference>
<dbReference type="InterPro" id="IPR002130">
    <property type="entry name" value="Cyclophilin-type_PPIase_dom"/>
</dbReference>
<dbReference type="CDD" id="cd00317">
    <property type="entry name" value="cyclophilin"/>
    <property type="match status" value="1"/>
</dbReference>
<feature type="domain" description="PPIase cyclophilin-type" evidence="2">
    <location>
        <begin position="58"/>
        <end position="215"/>
    </location>
</feature>
<dbReference type="InterPro" id="IPR044233">
    <property type="entry name" value="CYP23-like"/>
</dbReference>
<dbReference type="PROSITE" id="PS50072">
    <property type="entry name" value="CSA_PPIASE_2"/>
    <property type="match status" value="1"/>
</dbReference>
<keyword evidence="1" id="KW-0732">Signal</keyword>
<accession>A0A1Y5I9D3</accession>
<name>A0A1Y5I9D3_OSTTA</name>
<dbReference type="EMBL" id="KZ155784">
    <property type="protein sequence ID" value="OUS46169.1"/>
    <property type="molecule type" value="Genomic_DNA"/>
</dbReference>
<dbReference type="Proteomes" id="UP000195557">
    <property type="component" value="Unassembled WGS sequence"/>
</dbReference>
<dbReference type="InterPro" id="IPR029000">
    <property type="entry name" value="Cyclophilin-like_dom_sf"/>
</dbReference>
<protein>
    <submittedName>
        <fullName evidence="3">Putative cyclophilin type peptidyl-prolyl cis-trans isomerase</fullName>
    </submittedName>
</protein>
<dbReference type="Pfam" id="PF00160">
    <property type="entry name" value="Pro_isomerase"/>
    <property type="match status" value="1"/>
</dbReference>
<dbReference type="PANTHER" id="PTHR47511">
    <property type="entry name" value="PEPTIDYL-PROLYL CIS-TRANS ISOMERASE CYP23"/>
    <property type="match status" value="1"/>
</dbReference>
<dbReference type="SUPFAM" id="SSF50891">
    <property type="entry name" value="Cyclophilin-like"/>
    <property type="match status" value="1"/>
</dbReference>
<dbReference type="AlphaFoldDB" id="A0A1Y5I9D3"/>
<feature type="chain" id="PRO_5013368621" evidence="1">
    <location>
        <begin position="26"/>
        <end position="260"/>
    </location>
</feature>
<gene>
    <name evidence="3" type="ORF">BE221DRAFT_75101</name>
</gene>
<keyword evidence="3" id="KW-0413">Isomerase</keyword>
<feature type="signal peptide" evidence="1">
    <location>
        <begin position="1"/>
        <end position="25"/>
    </location>
</feature>
<evidence type="ECO:0000313" key="3">
    <source>
        <dbReference type="EMBL" id="OUS46169.1"/>
    </source>
</evidence>
<dbReference type="GO" id="GO:0003755">
    <property type="term" value="F:peptidyl-prolyl cis-trans isomerase activity"/>
    <property type="evidence" value="ECO:0007669"/>
    <property type="project" value="InterPro"/>
</dbReference>
<reference evidence="3" key="1">
    <citation type="submission" date="2017-04" db="EMBL/GenBank/DDBJ databases">
        <title>Population genomics of picophytoplankton unveils novel chromosome hypervariability.</title>
        <authorList>
            <consortium name="DOE Joint Genome Institute"/>
            <person name="Blanc-Mathieu R."/>
            <person name="Krasovec M."/>
            <person name="Hebrard M."/>
            <person name="Yau S."/>
            <person name="Desgranges E."/>
            <person name="Martin J."/>
            <person name="Schackwitz W."/>
            <person name="Kuo A."/>
            <person name="Salin G."/>
            <person name="Donnadieu C."/>
            <person name="Desdevises Y."/>
            <person name="Sanchez-Ferandin S."/>
            <person name="Moreau H."/>
            <person name="Rivals E."/>
            <person name="Grigoriev I.V."/>
            <person name="Grimsley N."/>
            <person name="Eyre-Walker A."/>
            <person name="Piganeau G."/>
        </authorList>
    </citation>
    <scope>NUCLEOTIDE SEQUENCE [LARGE SCALE GENOMIC DNA]</scope>
    <source>
        <strain evidence="3">RCC 1115</strain>
    </source>
</reference>